<evidence type="ECO:0000313" key="4">
    <source>
        <dbReference type="Proteomes" id="UP001058860"/>
    </source>
</evidence>
<dbReference type="RefSeq" id="WP_353864440.1">
    <property type="nucleotide sequence ID" value="NZ_CP088295.1"/>
</dbReference>
<dbReference type="InterPro" id="IPR011009">
    <property type="entry name" value="Kinase-like_dom_sf"/>
</dbReference>
<feature type="domain" description="ABC1 atypical kinase-like" evidence="2">
    <location>
        <begin position="136"/>
        <end position="374"/>
    </location>
</feature>
<dbReference type="PANTHER" id="PTHR10566">
    <property type="entry name" value="CHAPERONE-ACTIVITY OF BC1 COMPLEX CABC1 -RELATED"/>
    <property type="match status" value="1"/>
</dbReference>
<dbReference type="EMBL" id="CP088295">
    <property type="protein sequence ID" value="UUY03941.1"/>
    <property type="molecule type" value="Genomic_DNA"/>
</dbReference>
<dbReference type="CDD" id="cd05121">
    <property type="entry name" value="ABC1_ADCK3-like"/>
    <property type="match status" value="1"/>
</dbReference>
<evidence type="ECO:0000313" key="3">
    <source>
        <dbReference type="EMBL" id="UUY03941.1"/>
    </source>
</evidence>
<comment type="similarity">
    <text evidence="1">Belongs to the protein kinase superfamily. ADCK protein kinase family.</text>
</comment>
<keyword evidence="4" id="KW-1185">Reference proteome</keyword>
<evidence type="ECO:0000256" key="1">
    <source>
        <dbReference type="ARBA" id="ARBA00009670"/>
    </source>
</evidence>
<dbReference type="Gene3D" id="1.10.510.10">
    <property type="entry name" value="Transferase(Phosphotransferase) domain 1"/>
    <property type="match status" value="1"/>
</dbReference>
<dbReference type="Proteomes" id="UP001058860">
    <property type="component" value="Chromosome"/>
</dbReference>
<organism evidence="3 4">
    <name type="scientific">Svornostia abyssi</name>
    <dbReference type="NCBI Taxonomy" id="2898438"/>
    <lineage>
        <taxon>Bacteria</taxon>
        <taxon>Bacillati</taxon>
        <taxon>Actinomycetota</taxon>
        <taxon>Thermoleophilia</taxon>
        <taxon>Solirubrobacterales</taxon>
        <taxon>Baekduiaceae</taxon>
        <taxon>Svornostia</taxon>
    </lineage>
</organism>
<accession>A0ABY5PH37</accession>
<evidence type="ECO:0000259" key="2">
    <source>
        <dbReference type="Pfam" id="PF03109"/>
    </source>
</evidence>
<protein>
    <submittedName>
        <fullName evidence="3">AarF/UbiB family protein</fullName>
    </submittedName>
</protein>
<dbReference type="InterPro" id="IPR050154">
    <property type="entry name" value="UbiB_kinase"/>
</dbReference>
<dbReference type="SUPFAM" id="SSF56112">
    <property type="entry name" value="Protein kinase-like (PK-like)"/>
    <property type="match status" value="1"/>
</dbReference>
<dbReference type="InterPro" id="IPR004147">
    <property type="entry name" value="ABC1_dom"/>
</dbReference>
<dbReference type="PANTHER" id="PTHR10566:SF113">
    <property type="entry name" value="PROTEIN ACTIVITY OF BC1 COMPLEX KINASE 7, CHLOROPLASTIC"/>
    <property type="match status" value="1"/>
</dbReference>
<gene>
    <name evidence="3" type="ORF">LRS13_25380</name>
</gene>
<sequence length="488" mass="51858">MVHTATASPWIDGRPGLAAQARIWQTTLPAVRRRAHTDAVALATPRVWTDTIGSLASTSWRIAGAAAPDAPLVLLSAAATASGLPVAPPDAGRGALRRAERLVQAGGPAYIKLGQFIASGQGLLPDEWVEAFAWCRDEAPPLRPGVAARVVADEFGPSSELVEMDPEPLAAGSIGQAHRGVLRDGTPVVVKVRRPRLRRRLRADIETLALASALAERLHPAARSANLSGFVELFAHLTLEELDFRLEAQNLVDCALAFEQAGLDYVRVPRPIPGLVTERVLVMEHMDGVSYAHAPAVYGAELDGERLVELAIRGVLESTLVHGLFHGDLHAGNVLVDDGGNFALVDFGICGRLDVAQRAGLVAFLAAFAAGDAAGQIAAMARFGAIPDGADLPALTAALQEEADRLEQRVDGAVTFDRLGQTLGRVLRVLAAGGFRMPKELVLFFKNLLYLSGFTAGLAPDADLFRHVETILGELWEKHPEVLEAATA</sequence>
<reference evidence="4" key="1">
    <citation type="submission" date="2021-11" db="EMBL/GenBank/DDBJ databases">
        <title>Cultivation dependent microbiological survey of springs from the worlds oldest radium mine currently devoted to the extraction of radon-saturated water.</title>
        <authorList>
            <person name="Kapinusova G."/>
            <person name="Smrhova T."/>
            <person name="Strejcek M."/>
            <person name="Suman J."/>
            <person name="Jani K."/>
            <person name="Pajer P."/>
            <person name="Uhlik O."/>
        </authorList>
    </citation>
    <scope>NUCLEOTIDE SEQUENCE [LARGE SCALE GENOMIC DNA]</scope>
    <source>
        <strain evidence="4">J379</strain>
    </source>
</reference>
<proteinExistence type="inferred from homology"/>
<dbReference type="Pfam" id="PF03109">
    <property type="entry name" value="ABC1"/>
    <property type="match status" value="1"/>
</dbReference>
<name>A0ABY5PH37_9ACTN</name>